<evidence type="ECO:0000313" key="4">
    <source>
        <dbReference type="EMBL" id="VRI35627.1"/>
    </source>
</evidence>
<evidence type="ECO:0000313" key="6">
    <source>
        <dbReference type="Proteomes" id="UP000304540"/>
    </source>
</evidence>
<evidence type="ECO:0000313" key="5">
    <source>
        <dbReference type="Proteomes" id="UP000214939"/>
    </source>
</evidence>
<reference evidence="6 7" key="2">
    <citation type="submission" date="2019-04" db="EMBL/GenBank/DDBJ databases">
        <authorList>
            <consortium name="Pathogen Informatics"/>
        </authorList>
    </citation>
    <scope>NUCLEOTIDE SEQUENCE [LARGE SCALE GENOMIC DNA]</scope>
    <source>
        <strain evidence="4 6">GPSC232</strain>
        <strain evidence="3 7">GPSC47</strain>
    </source>
</reference>
<dbReference type="EMBL" id="WNHN01000049">
    <property type="protein sequence ID" value="MTV77619.1"/>
    <property type="molecule type" value="Genomic_DNA"/>
</dbReference>
<sequence length="68" mass="7900">MTDHQLETSLIVLGKEFDRTKKNGKESFSVHVSFFDGLDANQHLQEFARQYPVKIDRSNSDQITFLIK</sequence>
<dbReference type="EMBL" id="NNBW01000008">
    <property type="protein sequence ID" value="OYL31781.1"/>
    <property type="molecule type" value="Genomic_DNA"/>
</dbReference>
<dbReference type="RefSeq" id="WP_000129515.1">
    <property type="nucleotide sequence ID" value="NZ_CAJRNB010000026.1"/>
</dbReference>
<reference evidence="1" key="3">
    <citation type="submission" date="2019-11" db="EMBL/GenBank/DDBJ databases">
        <title>Growth characteristics of pneumococcus vary with the chemical composition of the capsule and with environmental conditions.</title>
        <authorList>
            <person name="Tothpal A."/>
            <person name="Desobry K."/>
            <person name="Joshi S."/>
            <person name="Wyllie A.L."/>
            <person name="Weinberger D.M."/>
        </authorList>
    </citation>
    <scope>NUCLEOTIDE SEQUENCE</scope>
    <source>
        <strain evidence="1">Pnumococcus10A</strain>
    </source>
</reference>
<reference evidence="2 5" key="1">
    <citation type="submission" date="2017-07" db="EMBL/GenBank/DDBJ databases">
        <title>Invasive disease caused simultaneously by more than one serotype of Streptococcus pneumoniae, South Africa.</title>
        <authorList>
            <person name="Ndlangisa K."/>
            <person name="Du Plessis M."/>
            <person name="Von Gottberg A."/>
        </authorList>
    </citation>
    <scope>NUCLEOTIDE SEQUENCE [LARGE SCALE GENOMIC DNA]</scope>
    <source>
        <strain evidence="2 5">8227-15B</strain>
    </source>
</reference>
<dbReference type="Proteomes" id="UP000214939">
    <property type="component" value="Unassembled WGS sequence"/>
</dbReference>
<dbReference type="AlphaFoldDB" id="A0A0T8QZ24"/>
<accession>A0A0T8QZ24</accession>
<dbReference type="Proteomes" id="UP000304540">
    <property type="component" value="Unassembled WGS sequence"/>
</dbReference>
<proteinExistence type="predicted"/>
<evidence type="ECO:0000313" key="2">
    <source>
        <dbReference type="EMBL" id="OYL31781.1"/>
    </source>
</evidence>
<evidence type="ECO:0000313" key="1">
    <source>
        <dbReference type="EMBL" id="MTV77619.1"/>
    </source>
</evidence>
<dbReference type="Proteomes" id="UP000311381">
    <property type="component" value="Unassembled WGS sequence"/>
</dbReference>
<name>A0A0T8QZ24_STREE</name>
<evidence type="ECO:0000313" key="7">
    <source>
        <dbReference type="Proteomes" id="UP000311381"/>
    </source>
</evidence>
<organism evidence="2 5">
    <name type="scientific">Streptococcus pneumoniae</name>
    <dbReference type="NCBI Taxonomy" id="1313"/>
    <lineage>
        <taxon>Bacteria</taxon>
        <taxon>Bacillati</taxon>
        <taxon>Bacillota</taxon>
        <taxon>Bacilli</taxon>
        <taxon>Lactobacillales</taxon>
        <taxon>Streptococcaceae</taxon>
        <taxon>Streptococcus</taxon>
    </lineage>
</organism>
<dbReference type="Proteomes" id="UP000729182">
    <property type="component" value="Unassembled WGS sequence"/>
</dbReference>
<evidence type="ECO:0000313" key="3">
    <source>
        <dbReference type="EMBL" id="VMC97981.1"/>
    </source>
</evidence>
<dbReference type="EMBL" id="CAAQRO010000011">
    <property type="protein sequence ID" value="VMC97981.1"/>
    <property type="molecule type" value="Genomic_DNA"/>
</dbReference>
<protein>
    <submittedName>
        <fullName evidence="2">Uncharacterized protein</fullName>
    </submittedName>
</protein>
<dbReference type="EMBL" id="CABABW010000007">
    <property type="protein sequence ID" value="VRI35627.1"/>
    <property type="molecule type" value="Genomic_DNA"/>
</dbReference>
<gene>
    <name evidence="2" type="ORF">A5N45_01120</name>
    <name evidence="1" type="ORF">GM535_10220</name>
    <name evidence="3" type="ORF">SAMEA2627268_01560</name>
    <name evidence="4" type="ORF">SAMEA3381574_00981</name>
</gene>